<keyword evidence="2" id="KW-1185">Reference proteome</keyword>
<dbReference type="Proteomes" id="UP001279734">
    <property type="component" value="Unassembled WGS sequence"/>
</dbReference>
<dbReference type="EMBL" id="BSYO01000014">
    <property type="protein sequence ID" value="GMH14789.1"/>
    <property type="molecule type" value="Genomic_DNA"/>
</dbReference>
<organism evidence="1 2">
    <name type="scientific">Nepenthes gracilis</name>
    <name type="common">Slender pitcher plant</name>
    <dbReference type="NCBI Taxonomy" id="150966"/>
    <lineage>
        <taxon>Eukaryota</taxon>
        <taxon>Viridiplantae</taxon>
        <taxon>Streptophyta</taxon>
        <taxon>Embryophyta</taxon>
        <taxon>Tracheophyta</taxon>
        <taxon>Spermatophyta</taxon>
        <taxon>Magnoliopsida</taxon>
        <taxon>eudicotyledons</taxon>
        <taxon>Gunneridae</taxon>
        <taxon>Pentapetalae</taxon>
        <taxon>Caryophyllales</taxon>
        <taxon>Nepenthaceae</taxon>
        <taxon>Nepenthes</taxon>
    </lineage>
</organism>
<dbReference type="AlphaFoldDB" id="A0AAD3XSA7"/>
<sequence>MRASCPSQPKQVYKTSEAVLEDCWDMAGPSFASFDSGVRVVAGPDGCPRGITASGETGCTNCLESIRCALPLEEVPMASIAVLSRCHRKLPASVFDVILLCAPATCTTCNTSAVAKESSKLITSRSSDTEALHFEFGDRQPFIVSFGLTFPR</sequence>
<comment type="caution">
    <text evidence="1">The sequence shown here is derived from an EMBL/GenBank/DDBJ whole genome shotgun (WGS) entry which is preliminary data.</text>
</comment>
<reference evidence="1" key="1">
    <citation type="submission" date="2023-05" db="EMBL/GenBank/DDBJ databases">
        <title>Nepenthes gracilis genome sequencing.</title>
        <authorList>
            <person name="Fukushima K."/>
        </authorList>
    </citation>
    <scope>NUCLEOTIDE SEQUENCE</scope>
    <source>
        <strain evidence="1">SING2019-196</strain>
    </source>
</reference>
<name>A0AAD3XSA7_NEPGR</name>
<gene>
    <name evidence="1" type="ORF">Nepgr_016630</name>
</gene>
<evidence type="ECO:0000313" key="1">
    <source>
        <dbReference type="EMBL" id="GMH14789.1"/>
    </source>
</evidence>
<accession>A0AAD3XSA7</accession>
<evidence type="ECO:0000313" key="2">
    <source>
        <dbReference type="Proteomes" id="UP001279734"/>
    </source>
</evidence>
<proteinExistence type="predicted"/>
<protein>
    <submittedName>
        <fullName evidence="1">Uncharacterized protein</fullName>
    </submittedName>
</protein>